<dbReference type="AlphaFoldDB" id="A0A4Y2L6Z9"/>
<evidence type="ECO:0000256" key="1">
    <source>
        <dbReference type="SAM" id="MobiDB-lite"/>
    </source>
</evidence>
<evidence type="ECO:0000313" key="3">
    <source>
        <dbReference type="Proteomes" id="UP000499080"/>
    </source>
</evidence>
<proteinExistence type="predicted"/>
<comment type="caution">
    <text evidence="2">The sequence shown here is derived from an EMBL/GenBank/DDBJ whole genome shotgun (WGS) entry which is preliminary data.</text>
</comment>
<organism evidence="2 3">
    <name type="scientific">Araneus ventricosus</name>
    <name type="common">Orbweaver spider</name>
    <name type="synonym">Epeira ventricosa</name>
    <dbReference type="NCBI Taxonomy" id="182803"/>
    <lineage>
        <taxon>Eukaryota</taxon>
        <taxon>Metazoa</taxon>
        <taxon>Ecdysozoa</taxon>
        <taxon>Arthropoda</taxon>
        <taxon>Chelicerata</taxon>
        <taxon>Arachnida</taxon>
        <taxon>Araneae</taxon>
        <taxon>Araneomorphae</taxon>
        <taxon>Entelegynae</taxon>
        <taxon>Araneoidea</taxon>
        <taxon>Araneidae</taxon>
        <taxon>Araneus</taxon>
    </lineage>
</organism>
<dbReference type="Proteomes" id="UP000499080">
    <property type="component" value="Unassembled WGS sequence"/>
</dbReference>
<gene>
    <name evidence="2" type="ORF">AVEN_40902_1</name>
</gene>
<reference evidence="2 3" key="1">
    <citation type="journal article" date="2019" name="Sci. Rep.">
        <title>Orb-weaving spider Araneus ventricosus genome elucidates the spidroin gene catalogue.</title>
        <authorList>
            <person name="Kono N."/>
            <person name="Nakamura H."/>
            <person name="Ohtoshi R."/>
            <person name="Moran D.A.P."/>
            <person name="Shinohara A."/>
            <person name="Yoshida Y."/>
            <person name="Fujiwara M."/>
            <person name="Mori M."/>
            <person name="Tomita M."/>
            <person name="Arakawa K."/>
        </authorList>
    </citation>
    <scope>NUCLEOTIDE SEQUENCE [LARGE SCALE GENOMIC DNA]</scope>
</reference>
<accession>A0A4Y2L6Z9</accession>
<feature type="region of interest" description="Disordered" evidence="1">
    <location>
        <begin position="59"/>
        <end position="81"/>
    </location>
</feature>
<protein>
    <submittedName>
        <fullName evidence="2">Uncharacterized protein</fullName>
    </submittedName>
</protein>
<name>A0A4Y2L6Z9_ARAVE</name>
<feature type="compositionally biased region" description="Basic and acidic residues" evidence="1">
    <location>
        <begin position="70"/>
        <end position="81"/>
    </location>
</feature>
<feature type="non-terminal residue" evidence="2">
    <location>
        <position position="1"/>
    </location>
</feature>
<keyword evidence="3" id="KW-1185">Reference proteome</keyword>
<sequence>SPCYRKDGAMCNGGAACNWGFVLTETSSFDGFWAGPCHRSGLGKEQAEISFQLESLTAPHPAMSSSSGGRSEKSSLGEIKR</sequence>
<dbReference type="EMBL" id="BGPR01005374">
    <property type="protein sequence ID" value="GBN09593.1"/>
    <property type="molecule type" value="Genomic_DNA"/>
</dbReference>
<dbReference type="OrthoDB" id="10333684at2759"/>
<evidence type="ECO:0000313" key="2">
    <source>
        <dbReference type="EMBL" id="GBN09593.1"/>
    </source>
</evidence>